<dbReference type="GO" id="GO:0016567">
    <property type="term" value="P:protein ubiquitination"/>
    <property type="evidence" value="ECO:0007669"/>
    <property type="project" value="UniProtKB-UniPathway"/>
</dbReference>
<dbReference type="SMART" id="SM00225">
    <property type="entry name" value="BTB"/>
    <property type="match status" value="1"/>
</dbReference>
<dbReference type="CDD" id="cd14733">
    <property type="entry name" value="BACK"/>
    <property type="match status" value="1"/>
</dbReference>
<evidence type="ECO:0000256" key="5">
    <source>
        <dbReference type="ARBA" id="ARBA00022723"/>
    </source>
</evidence>
<dbReference type="FunFam" id="3.30.710.10:FF:000204">
    <property type="entry name" value="BTB/POZ and TAZ domain-containing protein 3"/>
    <property type="match status" value="1"/>
</dbReference>
<evidence type="ECO:0000256" key="8">
    <source>
        <dbReference type="ARBA" id="ARBA00022833"/>
    </source>
</evidence>
<evidence type="ECO:0000256" key="4">
    <source>
        <dbReference type="ARBA" id="ARBA00022490"/>
    </source>
</evidence>
<dbReference type="PROSITE" id="PS50134">
    <property type="entry name" value="ZF_TAZ"/>
    <property type="match status" value="1"/>
</dbReference>
<evidence type="ECO:0000259" key="11">
    <source>
        <dbReference type="PROSITE" id="PS50134"/>
    </source>
</evidence>
<dbReference type="OrthoDB" id="6359816at2759"/>
<evidence type="ECO:0000256" key="9">
    <source>
        <dbReference type="SAM" id="MobiDB-lite"/>
    </source>
</evidence>
<protein>
    <recommendedName>
        <fullName evidence="14">BTB domain-containing protein</fullName>
    </recommendedName>
</protein>
<dbReference type="Gene3D" id="1.25.40.420">
    <property type="match status" value="1"/>
</dbReference>
<dbReference type="GO" id="GO:0005516">
    <property type="term" value="F:calmodulin binding"/>
    <property type="evidence" value="ECO:0007669"/>
    <property type="project" value="UniProtKB-ARBA"/>
</dbReference>
<dbReference type="GO" id="GO:0005737">
    <property type="term" value="C:cytoplasm"/>
    <property type="evidence" value="ECO:0007669"/>
    <property type="project" value="UniProtKB-SubCell"/>
</dbReference>
<proteinExistence type="predicted"/>
<dbReference type="Proteomes" id="UP000467841">
    <property type="component" value="Unassembled WGS sequence"/>
</dbReference>
<sequence length="375" mass="42931">MEKNIDDFSPEKLSALPSPPPPPPVKAKPTDMFSQRRSQSLVSTSTRDSWDRMFDEALGADVLIHTDDNGLIYAHSNVIGMASDVIKGLMKQDKRKSHRKSISILGVPHDAVRVFIRFLYSSCYEKQDMEDFAFHLLVLSHVYVVPHLKRLCESQFENVLLNEENVIDVFQLSLLCDAPRLGLICHRMILKSFEEVSTSEGWQAMKQSHPSLHKELLRSVAYELNSLKERSRKQKEIQTYTQLYEAMEAFVHICRDGCREIGPTKIENKPRVSSCGFQACNGLEKLLKHLAVCKLRSIPGGCTHCKRMWQLLELHSRICVDSEQCKVPLCGDFKERMKKQSRKDEKRWKLLVKNVLSTKRIGGSPFFLQAIDVSL</sequence>
<evidence type="ECO:0000313" key="12">
    <source>
        <dbReference type="EMBL" id="CAA7035896.1"/>
    </source>
</evidence>
<evidence type="ECO:0000256" key="7">
    <source>
        <dbReference type="ARBA" id="ARBA00022786"/>
    </source>
</evidence>
<gene>
    <name evidence="12" type="ORF">MERR_LOCUS23131</name>
</gene>
<dbReference type="FunFam" id="1.25.40.420:FF:000012">
    <property type="entry name" value="BTB/POZ and TAZ domain-containing protein 2"/>
    <property type="match status" value="1"/>
</dbReference>
<feature type="compositionally biased region" description="Pro residues" evidence="9">
    <location>
        <begin position="17"/>
        <end position="26"/>
    </location>
</feature>
<dbReference type="PROSITE" id="PS50097">
    <property type="entry name" value="BTB"/>
    <property type="match status" value="1"/>
</dbReference>
<keyword evidence="8" id="KW-0862">Zinc</keyword>
<dbReference type="InterPro" id="IPR011333">
    <property type="entry name" value="SKP1/BTB/POZ_sf"/>
</dbReference>
<organism evidence="12 13">
    <name type="scientific">Microthlaspi erraticum</name>
    <dbReference type="NCBI Taxonomy" id="1685480"/>
    <lineage>
        <taxon>Eukaryota</taxon>
        <taxon>Viridiplantae</taxon>
        <taxon>Streptophyta</taxon>
        <taxon>Embryophyta</taxon>
        <taxon>Tracheophyta</taxon>
        <taxon>Spermatophyta</taxon>
        <taxon>Magnoliopsida</taxon>
        <taxon>eudicotyledons</taxon>
        <taxon>Gunneridae</taxon>
        <taxon>Pentapetalae</taxon>
        <taxon>rosids</taxon>
        <taxon>malvids</taxon>
        <taxon>Brassicales</taxon>
        <taxon>Brassicaceae</taxon>
        <taxon>Coluteocarpeae</taxon>
        <taxon>Microthlaspi</taxon>
    </lineage>
</organism>
<dbReference type="UniPathway" id="UPA00143"/>
<comment type="pathway">
    <text evidence="3">Protein modification; protein ubiquitination.</text>
</comment>
<evidence type="ECO:0000256" key="1">
    <source>
        <dbReference type="ARBA" id="ARBA00002668"/>
    </source>
</evidence>
<reference evidence="12" key="1">
    <citation type="submission" date="2020-01" db="EMBL/GenBank/DDBJ databases">
        <authorList>
            <person name="Mishra B."/>
        </authorList>
    </citation>
    <scope>NUCLEOTIDE SEQUENCE [LARGE SCALE GENOMIC DNA]</scope>
</reference>
<dbReference type="InterPro" id="IPR035898">
    <property type="entry name" value="TAZ_dom_sf"/>
</dbReference>
<dbReference type="PANTHER" id="PTHR46287">
    <property type="entry name" value="BTB/POZ AND TAZ DOMAIN-CONTAINING PROTEIN 3-RELATED"/>
    <property type="match status" value="1"/>
</dbReference>
<dbReference type="InterPro" id="IPR000197">
    <property type="entry name" value="Znf_TAZ"/>
</dbReference>
<dbReference type="InterPro" id="IPR000210">
    <property type="entry name" value="BTB/POZ_dom"/>
</dbReference>
<dbReference type="FunFam" id="1.20.1020.10:FF:000004">
    <property type="entry name" value="BTB/POZ and TAZ domain-containing protein 2"/>
    <property type="match status" value="1"/>
</dbReference>
<dbReference type="PANTHER" id="PTHR46287:SF9">
    <property type="entry name" value="BTB_POZ AND TAZ DOMAIN-CONTAINING PROTEIN 5"/>
    <property type="match status" value="1"/>
</dbReference>
<keyword evidence="4" id="KW-0963">Cytoplasm</keyword>
<dbReference type="Gene3D" id="1.20.1020.10">
    <property type="entry name" value="TAZ domain"/>
    <property type="match status" value="1"/>
</dbReference>
<evidence type="ECO:0000313" key="13">
    <source>
        <dbReference type="Proteomes" id="UP000467841"/>
    </source>
</evidence>
<feature type="compositionally biased region" description="Basic and acidic residues" evidence="9">
    <location>
        <begin position="1"/>
        <end position="10"/>
    </location>
</feature>
<feature type="region of interest" description="Disordered" evidence="9">
    <location>
        <begin position="1"/>
        <end position="44"/>
    </location>
</feature>
<evidence type="ECO:0000259" key="10">
    <source>
        <dbReference type="PROSITE" id="PS50097"/>
    </source>
</evidence>
<dbReference type="EMBL" id="CACVBM020001162">
    <property type="protein sequence ID" value="CAA7035896.1"/>
    <property type="molecule type" value="Genomic_DNA"/>
</dbReference>
<evidence type="ECO:0000256" key="2">
    <source>
        <dbReference type="ARBA" id="ARBA00004496"/>
    </source>
</evidence>
<dbReference type="Pfam" id="PF02135">
    <property type="entry name" value="zf-TAZ"/>
    <property type="match status" value="1"/>
</dbReference>
<accession>A0A6D2IZ43</accession>
<name>A0A6D2IZ43_9BRAS</name>
<dbReference type="GO" id="GO:0009751">
    <property type="term" value="P:response to salicylic acid"/>
    <property type="evidence" value="ECO:0007669"/>
    <property type="project" value="UniProtKB-ARBA"/>
</dbReference>
<dbReference type="Gene3D" id="3.30.710.10">
    <property type="entry name" value="Potassium Channel Kv1.1, Chain A"/>
    <property type="match status" value="1"/>
</dbReference>
<evidence type="ECO:0000256" key="3">
    <source>
        <dbReference type="ARBA" id="ARBA00004906"/>
    </source>
</evidence>
<evidence type="ECO:0008006" key="14">
    <source>
        <dbReference type="Google" id="ProtNLM"/>
    </source>
</evidence>
<keyword evidence="7" id="KW-0833">Ubl conjugation pathway</keyword>
<dbReference type="SUPFAM" id="SSF57933">
    <property type="entry name" value="TAZ domain"/>
    <property type="match status" value="1"/>
</dbReference>
<keyword evidence="5" id="KW-0479">Metal-binding</keyword>
<dbReference type="GO" id="GO:0008270">
    <property type="term" value="F:zinc ion binding"/>
    <property type="evidence" value="ECO:0007669"/>
    <property type="project" value="UniProtKB-KW"/>
</dbReference>
<dbReference type="GO" id="GO:0006355">
    <property type="term" value="P:regulation of DNA-templated transcription"/>
    <property type="evidence" value="ECO:0007669"/>
    <property type="project" value="UniProtKB-ARBA"/>
</dbReference>
<dbReference type="GO" id="GO:0009733">
    <property type="term" value="P:response to auxin"/>
    <property type="evidence" value="ECO:0007669"/>
    <property type="project" value="UniProtKB-ARBA"/>
</dbReference>
<comment type="subcellular location">
    <subcellularLocation>
        <location evidence="2">Cytoplasm</location>
    </subcellularLocation>
</comment>
<comment type="function">
    <text evidence="1">May act as a substrate-specific adapter of an E3 ubiquitin-protein ligase complex (CUL3-RBX1-BTB) which mediates the ubiquitination and subsequent proteasomal degradation of target proteins.</text>
</comment>
<dbReference type="CDD" id="cd18313">
    <property type="entry name" value="BTB_POZ_BT"/>
    <property type="match status" value="1"/>
</dbReference>
<dbReference type="AlphaFoldDB" id="A0A6D2IZ43"/>
<feature type="domain" description="TAZ-type" evidence="11">
    <location>
        <begin position="230"/>
        <end position="333"/>
    </location>
</feature>
<dbReference type="GO" id="GO:0042542">
    <property type="term" value="P:response to hydrogen peroxide"/>
    <property type="evidence" value="ECO:0007669"/>
    <property type="project" value="UniProtKB-ARBA"/>
</dbReference>
<keyword evidence="13" id="KW-1185">Reference proteome</keyword>
<dbReference type="InterPro" id="IPR044513">
    <property type="entry name" value="BT1/2/3/4/5"/>
</dbReference>
<dbReference type="SMART" id="SM00551">
    <property type="entry name" value="ZnF_TAZ"/>
    <property type="match status" value="1"/>
</dbReference>
<comment type="caution">
    <text evidence="12">The sequence shown here is derived from an EMBL/GenBank/DDBJ whole genome shotgun (WGS) entry which is preliminary data.</text>
</comment>
<feature type="domain" description="BTB" evidence="10">
    <location>
        <begin position="60"/>
        <end position="128"/>
    </location>
</feature>
<feature type="compositionally biased region" description="Polar residues" evidence="9">
    <location>
        <begin position="32"/>
        <end position="44"/>
    </location>
</feature>
<dbReference type="Pfam" id="PF00651">
    <property type="entry name" value="BTB"/>
    <property type="match status" value="1"/>
</dbReference>
<evidence type="ECO:0000256" key="6">
    <source>
        <dbReference type="ARBA" id="ARBA00022771"/>
    </source>
</evidence>
<dbReference type="SUPFAM" id="SSF54695">
    <property type="entry name" value="POZ domain"/>
    <property type="match status" value="1"/>
</dbReference>
<keyword evidence="6" id="KW-0863">Zinc-finger</keyword>